<evidence type="ECO:0000256" key="1">
    <source>
        <dbReference type="ARBA" id="ARBA00001917"/>
    </source>
</evidence>
<dbReference type="Proteomes" id="UP000320244">
    <property type="component" value="Unassembled WGS sequence"/>
</dbReference>
<dbReference type="Gene3D" id="3.40.50.11540">
    <property type="entry name" value="NADH-ubiquinone oxidoreductase 51kDa subunit"/>
    <property type="match status" value="2"/>
</dbReference>
<evidence type="ECO:0000256" key="2">
    <source>
        <dbReference type="ARBA" id="ARBA00001966"/>
    </source>
</evidence>
<organism evidence="12 13">
    <name type="scientific">Leekyejoonella antrihumi</name>
    <dbReference type="NCBI Taxonomy" id="1660198"/>
    <lineage>
        <taxon>Bacteria</taxon>
        <taxon>Bacillati</taxon>
        <taxon>Actinomycetota</taxon>
        <taxon>Actinomycetes</taxon>
        <taxon>Micrococcales</taxon>
        <taxon>Dermacoccaceae</taxon>
        <taxon>Leekyejoonella</taxon>
    </lineage>
</organism>
<dbReference type="InterPro" id="IPR011538">
    <property type="entry name" value="Nuo51_FMN-bd"/>
</dbReference>
<dbReference type="SUPFAM" id="SSF142984">
    <property type="entry name" value="Nqo1 middle domain-like"/>
    <property type="match status" value="1"/>
</dbReference>
<evidence type="ECO:0000256" key="6">
    <source>
        <dbReference type="ARBA" id="ARBA00022643"/>
    </source>
</evidence>
<evidence type="ECO:0000256" key="9">
    <source>
        <dbReference type="ARBA" id="ARBA00023014"/>
    </source>
</evidence>
<dbReference type="GO" id="GO:0046872">
    <property type="term" value="F:metal ion binding"/>
    <property type="evidence" value="ECO:0007669"/>
    <property type="project" value="UniProtKB-KW"/>
</dbReference>
<dbReference type="SUPFAM" id="SSF140490">
    <property type="entry name" value="Nqo1C-terminal domain-like"/>
    <property type="match status" value="1"/>
</dbReference>
<evidence type="ECO:0000313" key="12">
    <source>
        <dbReference type="EMBL" id="TWP33838.1"/>
    </source>
</evidence>
<keyword evidence="7" id="KW-0479">Metal-binding</keyword>
<feature type="domain" description="NADH-ubiquinone oxidoreductase 51kDa subunit FMN-binding" evidence="10">
    <location>
        <begin position="8"/>
        <end position="153"/>
    </location>
</feature>
<feature type="domain" description="NADH-ubiquinone oxidoreductase 51kDa subunit iron-sulphur binding" evidence="11">
    <location>
        <begin position="262"/>
        <end position="344"/>
    </location>
</feature>
<dbReference type="Pfam" id="PF10589">
    <property type="entry name" value="NADH_4Fe-4S"/>
    <property type="match status" value="1"/>
</dbReference>
<dbReference type="OrthoDB" id="9805533at2"/>
<name>A0A563DUA8_9MICO</name>
<protein>
    <submittedName>
        <fullName evidence="12">Formate dehydrogenase</fullName>
    </submittedName>
</protein>
<accession>A0A563DUA8</accession>
<dbReference type="SUPFAM" id="SSF142019">
    <property type="entry name" value="Nqo1 FMN-binding domain-like"/>
    <property type="match status" value="1"/>
</dbReference>
<dbReference type="InterPro" id="IPR037207">
    <property type="entry name" value="Nuop51_4Fe4S-bd_sf"/>
</dbReference>
<dbReference type="GO" id="GO:0051539">
    <property type="term" value="F:4 iron, 4 sulfur cluster binding"/>
    <property type="evidence" value="ECO:0007669"/>
    <property type="project" value="UniProtKB-KW"/>
</dbReference>
<dbReference type="InterPro" id="IPR037225">
    <property type="entry name" value="Nuo51_FMN-bd_sf"/>
</dbReference>
<gene>
    <name evidence="12" type="ORF">FGL98_19865</name>
</gene>
<dbReference type="InterPro" id="IPR050837">
    <property type="entry name" value="ComplexI_51kDa_subunit"/>
</dbReference>
<dbReference type="EMBL" id="VCQV01000035">
    <property type="protein sequence ID" value="TWP33838.1"/>
    <property type="molecule type" value="Genomic_DNA"/>
</dbReference>
<dbReference type="PANTHER" id="PTHR11780">
    <property type="entry name" value="NADH-UBIQUINONE OXIDOREDUCTASE FLAVOPROTEIN 1 NDUFV1"/>
    <property type="match status" value="1"/>
</dbReference>
<proteinExistence type="inferred from homology"/>
<evidence type="ECO:0000256" key="8">
    <source>
        <dbReference type="ARBA" id="ARBA00023004"/>
    </source>
</evidence>
<reference evidence="12 13" key="2">
    <citation type="submission" date="2019-08" db="EMBL/GenBank/DDBJ databases">
        <title>Jejuicoccus antrihumi gen. nov., sp. nov., a new member of the family Dermacoccaceae isolated from a cave.</title>
        <authorList>
            <person name="Schumann P."/>
            <person name="Kim I.S."/>
        </authorList>
    </citation>
    <scope>NUCLEOTIDE SEQUENCE [LARGE SCALE GENOMIC DNA]</scope>
    <source>
        <strain evidence="12 13">C5-26</strain>
    </source>
</reference>
<evidence type="ECO:0000256" key="7">
    <source>
        <dbReference type="ARBA" id="ARBA00022723"/>
    </source>
</evidence>
<dbReference type="Pfam" id="PF01512">
    <property type="entry name" value="Complex1_51K"/>
    <property type="match status" value="1"/>
</dbReference>
<dbReference type="RefSeq" id="WP_146319732.1">
    <property type="nucleotide sequence ID" value="NZ_VCQV01000035.1"/>
</dbReference>
<evidence type="ECO:0000256" key="5">
    <source>
        <dbReference type="ARBA" id="ARBA00022630"/>
    </source>
</evidence>
<comment type="similarity">
    <text evidence="3">Belongs to the complex I 51 kDa subunit family.</text>
</comment>
<evidence type="ECO:0000313" key="13">
    <source>
        <dbReference type="Proteomes" id="UP000320244"/>
    </source>
</evidence>
<dbReference type="InterPro" id="IPR019575">
    <property type="entry name" value="Nuop51_4Fe4S-bd"/>
</dbReference>
<comment type="cofactor">
    <cofactor evidence="1">
        <name>FMN</name>
        <dbReference type="ChEBI" id="CHEBI:58210"/>
    </cofactor>
</comment>
<dbReference type="AlphaFoldDB" id="A0A563DUA8"/>
<comment type="cofactor">
    <cofactor evidence="2">
        <name>[4Fe-4S] cluster</name>
        <dbReference type="ChEBI" id="CHEBI:49883"/>
    </cofactor>
</comment>
<sequence>MNLVTLLDDAGLTGRGGAQYPTSVKLQAAIDHRADLIVNACDGEIGAHKDAFVVAEHLGELQHGAGLIARRVRWAAHRGSETERRLSDAGLHVLSAPARYVASEESSLVSLLHSGRARPVMRQGPVVAGGRDSRGRKLRPTLVLNAETVWRISQIERNGARWFRSYGTPSEPGPRLVTIGGSVEWPGVYDAQAGTPLRELLETAGAKDVRAVGISGLSGGWLSRDIARSVAWSDAGLAARGLSTGSSIVYVLERRSCPLDHVARMTTYAAGESAGQCGPCMFGLPAVAGQLRNLADGVLPPVEMPTLHQRLGMLPGRGACRHPDGVSRFVTSALEVFAADVDAHLAGSCAAMRERAGARR</sequence>
<evidence type="ECO:0000256" key="3">
    <source>
        <dbReference type="ARBA" id="ARBA00007523"/>
    </source>
</evidence>
<keyword evidence="4" id="KW-0004">4Fe-4S</keyword>
<keyword evidence="13" id="KW-1185">Reference proteome</keyword>
<reference evidence="12 13" key="1">
    <citation type="submission" date="2019-05" db="EMBL/GenBank/DDBJ databases">
        <authorList>
            <person name="Lee S.D."/>
        </authorList>
    </citation>
    <scope>NUCLEOTIDE SEQUENCE [LARGE SCALE GENOMIC DNA]</scope>
    <source>
        <strain evidence="12 13">C5-26</strain>
    </source>
</reference>
<keyword evidence="5" id="KW-0285">Flavoprotein</keyword>
<evidence type="ECO:0000259" key="10">
    <source>
        <dbReference type="Pfam" id="PF01512"/>
    </source>
</evidence>
<dbReference type="Gene3D" id="1.20.1440.230">
    <property type="entry name" value="NADH-ubiquinone oxidoreductase 51kDa subunit, iron-sulphur binding domain"/>
    <property type="match status" value="1"/>
</dbReference>
<keyword evidence="9" id="KW-0411">Iron-sulfur</keyword>
<dbReference type="PANTHER" id="PTHR11780:SF10">
    <property type="entry name" value="NADH DEHYDROGENASE [UBIQUINONE] FLAVOPROTEIN 1, MITOCHONDRIAL"/>
    <property type="match status" value="1"/>
</dbReference>
<keyword evidence="8" id="KW-0408">Iron</keyword>
<dbReference type="Gene3D" id="3.10.20.600">
    <property type="match status" value="1"/>
</dbReference>
<evidence type="ECO:0000259" key="11">
    <source>
        <dbReference type="Pfam" id="PF10589"/>
    </source>
</evidence>
<comment type="caution">
    <text evidence="12">The sequence shown here is derived from an EMBL/GenBank/DDBJ whole genome shotgun (WGS) entry which is preliminary data.</text>
</comment>
<keyword evidence="6" id="KW-0288">FMN</keyword>
<evidence type="ECO:0000256" key="4">
    <source>
        <dbReference type="ARBA" id="ARBA00022485"/>
    </source>
</evidence>